<feature type="compositionally biased region" description="Acidic residues" evidence="1">
    <location>
        <begin position="13"/>
        <end position="25"/>
    </location>
</feature>
<evidence type="ECO:0000313" key="3">
    <source>
        <dbReference type="EMBL" id="ABM12509.1"/>
    </source>
</evidence>
<name>A1T5Q9_MYCVP</name>
<keyword evidence="2" id="KW-0472">Membrane</keyword>
<dbReference type="Proteomes" id="UP000009159">
    <property type="component" value="Chromosome"/>
</dbReference>
<evidence type="ECO:0008006" key="5">
    <source>
        <dbReference type="Google" id="ProtNLM"/>
    </source>
</evidence>
<dbReference type="KEGG" id="mva:Mvan_1680"/>
<gene>
    <name evidence="3" type="ordered locus">Mvan_1680</name>
</gene>
<proteinExistence type="predicted"/>
<evidence type="ECO:0000313" key="4">
    <source>
        <dbReference type="Proteomes" id="UP000009159"/>
    </source>
</evidence>
<dbReference type="HOGENOM" id="CLU_020572_1_0_11"/>
<dbReference type="Pfam" id="PF13196">
    <property type="entry name" value="DUF4012"/>
    <property type="match status" value="1"/>
</dbReference>
<dbReference type="RefSeq" id="WP_011778934.1">
    <property type="nucleotide sequence ID" value="NC_008726.1"/>
</dbReference>
<evidence type="ECO:0000256" key="2">
    <source>
        <dbReference type="SAM" id="Phobius"/>
    </source>
</evidence>
<sequence>MNKFSRRPSGDEPSGDDDADLSGTEDEQRHHWLHDRHGAIGAALVLLVVVVAFGLWLGVRALDAKSSLEQARDSAQQAKDALLEGDTGGASRFADEAQHHAEAARDATHSVPWNIASVIPWLGSPFKTGQQISDVVLGLAADVLKPSTDVGVAISPDQLYANGRVDVQLLRNEEPELSSLAENAARLNAEAGTISDPGYLSLLSDARSQLQDQTSDLARLLETTALAARLVPPMMGADGPRTYFMGFQTNAEARGTGGLLGGFGILRFDNGVPFVDDLGKNIELTGAVANVDLGPEFNQQYGFTNPKTDFRNSNLSSHFPHAAQIWKSMWAQKTGMNVDGVLAIDPIALSYLLGAVGPVTMPDGEIITKDNVVELTESTAYIRFPTDTVARKNYLQDIANQVAQKITGPVDSPRALLDALGRAVSERRIAVWSAVPEEQALLEQTPLAHIVPDDAAPYAGVVVNNLAGNKMDYYLERNIEYVADGCDGQTRMSTVTVRLNNTAPADAPLPDYVAGTEGLARNVPFEVPRGTMVTSVRLLATANSSVVSVLANGERIPFSQSMERGHPSYEVQVLIPPGQSGELVFRLSEPTSAGAPRVPIQPLVDTVVPVVAVPACSG</sequence>
<accession>A1T5Q9</accession>
<dbReference type="InterPro" id="IPR025101">
    <property type="entry name" value="DUF4012"/>
</dbReference>
<dbReference type="EMBL" id="CP000511">
    <property type="protein sequence ID" value="ABM12509.1"/>
    <property type="molecule type" value="Genomic_DNA"/>
</dbReference>
<keyword evidence="2" id="KW-0812">Transmembrane</keyword>
<dbReference type="AlphaFoldDB" id="A1T5Q9"/>
<dbReference type="eggNOG" id="COG2976">
    <property type="taxonomic scope" value="Bacteria"/>
</dbReference>
<organism evidence="3 4">
    <name type="scientific">Mycolicibacterium vanbaalenii (strain DSM 7251 / JCM 13017 / BCRC 16820 / KCTC 9966 / NRRL B-24157 / PYR-1)</name>
    <name type="common">Mycobacterium vanbaalenii</name>
    <dbReference type="NCBI Taxonomy" id="350058"/>
    <lineage>
        <taxon>Bacteria</taxon>
        <taxon>Bacillati</taxon>
        <taxon>Actinomycetota</taxon>
        <taxon>Actinomycetes</taxon>
        <taxon>Mycobacteriales</taxon>
        <taxon>Mycobacteriaceae</taxon>
        <taxon>Mycolicibacterium</taxon>
    </lineage>
</organism>
<feature type="region of interest" description="Disordered" evidence="1">
    <location>
        <begin position="1"/>
        <end position="26"/>
    </location>
</feature>
<feature type="transmembrane region" description="Helical" evidence="2">
    <location>
        <begin position="39"/>
        <end position="59"/>
    </location>
</feature>
<keyword evidence="4" id="KW-1185">Reference proteome</keyword>
<keyword evidence="2" id="KW-1133">Transmembrane helix</keyword>
<reference evidence="3" key="1">
    <citation type="submission" date="2006-12" db="EMBL/GenBank/DDBJ databases">
        <title>Complete sequence of Mycobacterium vanbaalenii PYR-1.</title>
        <authorList>
            <consortium name="US DOE Joint Genome Institute"/>
            <person name="Copeland A."/>
            <person name="Lucas S."/>
            <person name="Lapidus A."/>
            <person name="Barry K."/>
            <person name="Detter J.C."/>
            <person name="Glavina del Rio T."/>
            <person name="Hammon N."/>
            <person name="Israni S."/>
            <person name="Dalin E."/>
            <person name="Tice H."/>
            <person name="Pitluck S."/>
            <person name="Singan V."/>
            <person name="Schmutz J."/>
            <person name="Larimer F."/>
            <person name="Land M."/>
            <person name="Hauser L."/>
            <person name="Kyrpides N."/>
            <person name="Anderson I.J."/>
            <person name="Miller C."/>
            <person name="Richardson P."/>
        </authorList>
    </citation>
    <scope>NUCLEOTIDE SEQUENCE [LARGE SCALE GENOMIC DNA]</scope>
    <source>
        <strain evidence="3">PYR-1</strain>
    </source>
</reference>
<protein>
    <recommendedName>
        <fullName evidence="5">DUF4012 domain-containing protein</fullName>
    </recommendedName>
</protein>
<dbReference type="STRING" id="350058.Mvan_1680"/>
<evidence type="ECO:0000256" key="1">
    <source>
        <dbReference type="SAM" id="MobiDB-lite"/>
    </source>
</evidence>